<sequence length="461" mass="51993">MLICDTNTILVQSPSGERLRSFAVKSADIPGSNLHHISSCKDCGGLLISQRSRRPEDRRVGYTCSGGPSIIHILVSFIAHLGVTRHQYRNWITGKSLRLVEKARVARLTGAAKFCDLRRRATHSIRADRNAHWRTVAEETERAEACCHSRKLYQMVRRASRGTTGASETLRSRDSAIIAGLGEPLNRWKEHFNELLNHLTSATEVAVEPTDEYDCNTAPPTVDEVRDILRRLRNNKAPGEDGIPAEIYKAVPDVFASKAILLPFFKKGDRRLCSNYRGISLIDVVAKVFAVLLLRRFQGIRDLRTRPSQGGFRLGRGCVDQIFSLRRTLEQHWAYQQPTVLCFVDFAAAFDSVDRGSLWRIMEADGMPTKLLRLIKGYYRSTRARVHAYGEEPETFEVKTGVRQGCTLSPTLFNYTIDYILGKAHQDYAGVAYFCLDLIYLSIYLSISLCSLPICLSYNTL</sequence>
<dbReference type="EMBL" id="CAHIKZ030001283">
    <property type="protein sequence ID" value="CAE1258644.1"/>
    <property type="molecule type" value="Genomic_DNA"/>
</dbReference>
<dbReference type="OrthoDB" id="10070415at2759"/>
<dbReference type="InterPro" id="IPR000477">
    <property type="entry name" value="RT_dom"/>
</dbReference>
<dbReference type="CDD" id="cd01650">
    <property type="entry name" value="RT_nLTR_like"/>
    <property type="match status" value="1"/>
</dbReference>
<evidence type="ECO:0000313" key="2">
    <source>
        <dbReference type="EMBL" id="CAE1258644.1"/>
    </source>
</evidence>
<dbReference type="Proteomes" id="UP000597762">
    <property type="component" value="Unassembled WGS sequence"/>
</dbReference>
<gene>
    <name evidence="2" type="ORF">SPHA_31330</name>
</gene>
<feature type="domain" description="Reverse transcriptase" evidence="1">
    <location>
        <begin position="266"/>
        <end position="428"/>
    </location>
</feature>
<evidence type="ECO:0000259" key="1">
    <source>
        <dbReference type="Pfam" id="PF00078"/>
    </source>
</evidence>
<comment type="caution">
    <text evidence="2">The sequence shown here is derived from an EMBL/GenBank/DDBJ whole genome shotgun (WGS) entry which is preliminary data.</text>
</comment>
<dbReference type="Pfam" id="PF00078">
    <property type="entry name" value="RVT_1"/>
    <property type="match status" value="1"/>
</dbReference>
<dbReference type="AlphaFoldDB" id="A0A812C731"/>
<proteinExistence type="predicted"/>
<dbReference type="SUPFAM" id="SSF56672">
    <property type="entry name" value="DNA/RNA polymerases"/>
    <property type="match status" value="1"/>
</dbReference>
<organism evidence="2 3">
    <name type="scientific">Acanthosepion pharaonis</name>
    <name type="common">Pharaoh cuttlefish</name>
    <name type="synonym">Sepia pharaonis</name>
    <dbReference type="NCBI Taxonomy" id="158019"/>
    <lineage>
        <taxon>Eukaryota</taxon>
        <taxon>Metazoa</taxon>
        <taxon>Spiralia</taxon>
        <taxon>Lophotrochozoa</taxon>
        <taxon>Mollusca</taxon>
        <taxon>Cephalopoda</taxon>
        <taxon>Coleoidea</taxon>
        <taxon>Decapodiformes</taxon>
        <taxon>Sepiida</taxon>
        <taxon>Sepiina</taxon>
        <taxon>Sepiidae</taxon>
        <taxon>Acanthosepion</taxon>
    </lineage>
</organism>
<name>A0A812C731_ACAPH</name>
<protein>
    <recommendedName>
        <fullName evidence="1">Reverse transcriptase domain-containing protein</fullName>
    </recommendedName>
</protein>
<keyword evidence="3" id="KW-1185">Reference proteome</keyword>
<dbReference type="InterPro" id="IPR043502">
    <property type="entry name" value="DNA/RNA_pol_sf"/>
</dbReference>
<accession>A0A812C731</accession>
<dbReference type="PANTHER" id="PTHR19446">
    <property type="entry name" value="REVERSE TRANSCRIPTASES"/>
    <property type="match status" value="1"/>
</dbReference>
<evidence type="ECO:0000313" key="3">
    <source>
        <dbReference type="Proteomes" id="UP000597762"/>
    </source>
</evidence>
<reference evidence="2" key="1">
    <citation type="submission" date="2021-01" db="EMBL/GenBank/DDBJ databases">
        <authorList>
            <person name="Li R."/>
            <person name="Bekaert M."/>
        </authorList>
    </citation>
    <scope>NUCLEOTIDE SEQUENCE</scope>
    <source>
        <strain evidence="2">Farmed</strain>
    </source>
</reference>